<dbReference type="InterPro" id="IPR011989">
    <property type="entry name" value="ARM-like"/>
</dbReference>
<name>A0A9N8J6C1_9PEZI</name>
<protein>
    <recommendedName>
        <fullName evidence="3">XMAP215/Dis1/CLASP TOG domain-containing protein</fullName>
    </recommendedName>
</protein>
<dbReference type="InterPro" id="IPR048491">
    <property type="entry name" value="XMAP215_CLASP_TOG"/>
</dbReference>
<dbReference type="Proteomes" id="UP000716446">
    <property type="component" value="Unassembled WGS sequence"/>
</dbReference>
<dbReference type="EMBL" id="CAIJEN010000001">
    <property type="protein sequence ID" value="CAD0081462.1"/>
    <property type="molecule type" value="Genomic_DNA"/>
</dbReference>
<keyword evidence="5" id="KW-1185">Reference proteome</keyword>
<evidence type="ECO:0000256" key="1">
    <source>
        <dbReference type="ARBA" id="ARBA00004496"/>
    </source>
</evidence>
<dbReference type="GO" id="GO:0051010">
    <property type="term" value="F:microtubule plus-end binding"/>
    <property type="evidence" value="ECO:0007669"/>
    <property type="project" value="InterPro"/>
</dbReference>
<reference evidence="4" key="1">
    <citation type="submission" date="2020-06" db="EMBL/GenBank/DDBJ databases">
        <authorList>
            <person name="Onetto C."/>
        </authorList>
    </citation>
    <scope>NUCLEOTIDE SEQUENCE</scope>
</reference>
<dbReference type="Pfam" id="PF21041">
    <property type="entry name" value="XMAP215_CLASP_TOG"/>
    <property type="match status" value="1"/>
</dbReference>
<dbReference type="GO" id="GO:0005737">
    <property type="term" value="C:cytoplasm"/>
    <property type="evidence" value="ECO:0007669"/>
    <property type="project" value="UniProtKB-SubCell"/>
</dbReference>
<feature type="domain" description="XMAP215/Dis1/CLASP TOG" evidence="3">
    <location>
        <begin position="7"/>
        <end position="89"/>
    </location>
</feature>
<dbReference type="PANTHER" id="PTHR12609">
    <property type="entry name" value="MICROTUBULE ASSOCIATED PROTEIN XMAP215"/>
    <property type="match status" value="1"/>
</dbReference>
<dbReference type="GO" id="GO:0007051">
    <property type="term" value="P:spindle organization"/>
    <property type="evidence" value="ECO:0007669"/>
    <property type="project" value="InterPro"/>
</dbReference>
<dbReference type="GO" id="GO:0030951">
    <property type="term" value="P:establishment or maintenance of microtubule cytoskeleton polarity"/>
    <property type="evidence" value="ECO:0007669"/>
    <property type="project" value="InterPro"/>
</dbReference>
<dbReference type="Gene3D" id="1.25.10.10">
    <property type="entry name" value="Leucine-rich Repeat Variant"/>
    <property type="match status" value="1"/>
</dbReference>
<dbReference type="GO" id="GO:0046785">
    <property type="term" value="P:microtubule polymerization"/>
    <property type="evidence" value="ECO:0007669"/>
    <property type="project" value="InterPro"/>
</dbReference>
<dbReference type="InterPro" id="IPR045110">
    <property type="entry name" value="XMAP215"/>
</dbReference>
<keyword evidence="2" id="KW-0963">Cytoplasm</keyword>
<evidence type="ECO:0000259" key="3">
    <source>
        <dbReference type="Pfam" id="PF21041"/>
    </source>
</evidence>
<proteinExistence type="predicted"/>
<accession>A0A9N8J6C1</accession>
<comment type="subcellular location">
    <subcellularLocation>
        <location evidence="1">Cytoplasm</location>
    </subcellularLocation>
</comment>
<organism evidence="4 5">
    <name type="scientific">Aureobasidium vineae</name>
    <dbReference type="NCBI Taxonomy" id="2773715"/>
    <lineage>
        <taxon>Eukaryota</taxon>
        <taxon>Fungi</taxon>
        <taxon>Dikarya</taxon>
        <taxon>Ascomycota</taxon>
        <taxon>Pezizomycotina</taxon>
        <taxon>Dothideomycetes</taxon>
        <taxon>Dothideomycetidae</taxon>
        <taxon>Dothideales</taxon>
        <taxon>Saccotheciaceae</taxon>
        <taxon>Aureobasidium</taxon>
    </lineage>
</organism>
<comment type="caution">
    <text evidence="4">The sequence shown here is derived from an EMBL/GenBank/DDBJ whole genome shotgun (WGS) entry which is preliminary data.</text>
</comment>
<evidence type="ECO:0000313" key="5">
    <source>
        <dbReference type="Proteomes" id="UP000716446"/>
    </source>
</evidence>
<evidence type="ECO:0000256" key="2">
    <source>
        <dbReference type="ARBA" id="ARBA00022490"/>
    </source>
</evidence>
<dbReference type="AlphaFoldDB" id="A0A9N8J6C1"/>
<evidence type="ECO:0000313" key="4">
    <source>
        <dbReference type="EMBL" id="CAD0081462.1"/>
    </source>
</evidence>
<sequence length="101" mass="10983">MAEEQEDFSKLPLADRFVHKNWKVRKEGYEAATKEFKTAQPSDPLVKDFIADSNIWKGAVADANVAAQAEGLNALNAFLEIAGKPGCTRCAILPGTPLSYS</sequence>
<dbReference type="GO" id="GO:0061863">
    <property type="term" value="F:microtubule plus end polymerase"/>
    <property type="evidence" value="ECO:0007669"/>
    <property type="project" value="InterPro"/>
</dbReference>
<gene>
    <name evidence="4" type="ORF">AWRI4619_LOCUS29</name>
</gene>